<dbReference type="Proteomes" id="UP000185639">
    <property type="component" value="Unassembled WGS sequence"/>
</dbReference>
<keyword evidence="4" id="KW-0732">Signal</keyword>
<dbReference type="Gene3D" id="2.120.10.80">
    <property type="entry name" value="Kelch-type beta propeller"/>
    <property type="match status" value="4"/>
</dbReference>
<evidence type="ECO:0000313" key="6">
    <source>
        <dbReference type="EMBL" id="SIS91831.1"/>
    </source>
</evidence>
<keyword evidence="7" id="KW-1185">Reference proteome</keyword>
<feature type="domain" description="Bacterial repeat" evidence="5">
    <location>
        <begin position="874"/>
        <end position="943"/>
    </location>
</feature>
<evidence type="ECO:0000256" key="3">
    <source>
        <dbReference type="SAM" id="MobiDB-lite"/>
    </source>
</evidence>
<dbReference type="Pfam" id="PF18998">
    <property type="entry name" value="Flg_new_2"/>
    <property type="match status" value="2"/>
</dbReference>
<proteinExistence type="predicted"/>
<keyword evidence="1" id="KW-0880">Kelch repeat</keyword>
<reference evidence="7" key="1">
    <citation type="submission" date="2017-01" db="EMBL/GenBank/DDBJ databases">
        <authorList>
            <person name="Varghese N."/>
            <person name="Submissions S."/>
        </authorList>
    </citation>
    <scope>NUCLEOTIDE SEQUENCE [LARGE SCALE GENOMIC DNA]</scope>
    <source>
        <strain evidence="7">DSM 24913</strain>
    </source>
</reference>
<dbReference type="Pfam" id="PF01344">
    <property type="entry name" value="Kelch_1"/>
    <property type="match status" value="1"/>
</dbReference>
<dbReference type="InterPro" id="IPR044060">
    <property type="entry name" value="Bacterial_rp_domain"/>
</dbReference>
<dbReference type="InterPro" id="IPR006652">
    <property type="entry name" value="Kelch_1"/>
</dbReference>
<dbReference type="OrthoDB" id="211220at2"/>
<dbReference type="EMBL" id="FTOH01000006">
    <property type="protein sequence ID" value="SIS91831.1"/>
    <property type="molecule type" value="Genomic_DNA"/>
</dbReference>
<gene>
    <name evidence="6" type="ORF">SAMN05421686_10696</name>
</gene>
<protein>
    <submittedName>
        <fullName evidence="6">Kelch motif-containing protein</fullName>
    </submittedName>
</protein>
<feature type="region of interest" description="Disordered" evidence="3">
    <location>
        <begin position="1316"/>
        <end position="1341"/>
    </location>
</feature>
<name>A0A1N7N0W4_9GAMM</name>
<dbReference type="SUPFAM" id="SSF117281">
    <property type="entry name" value="Kelch motif"/>
    <property type="match status" value="3"/>
</dbReference>
<dbReference type="STRING" id="484498.SAMN05421686_10696"/>
<evidence type="ECO:0000313" key="7">
    <source>
        <dbReference type="Proteomes" id="UP000185639"/>
    </source>
</evidence>
<dbReference type="PANTHER" id="PTHR24412:SF489">
    <property type="entry name" value="RING FINGER DOMAIN AND KELCH REPEAT-CONTAINING PROTEIN DDB_G0271372"/>
    <property type="match status" value="1"/>
</dbReference>
<evidence type="ECO:0000256" key="1">
    <source>
        <dbReference type="ARBA" id="ARBA00022441"/>
    </source>
</evidence>
<dbReference type="InterPro" id="IPR015915">
    <property type="entry name" value="Kelch-typ_b-propeller"/>
</dbReference>
<keyword evidence="2" id="KW-0677">Repeat</keyword>
<evidence type="ECO:0000256" key="4">
    <source>
        <dbReference type="SAM" id="SignalP"/>
    </source>
</evidence>
<feature type="signal peptide" evidence="4">
    <location>
        <begin position="1"/>
        <end position="22"/>
    </location>
</feature>
<sequence length="1387" mass="151900">MKYLQSLALLGLLALVSVSVYSNGSEEISLDVSVGESNTQLSFDQIATGYTLTGSNQSDCNFDGPDLCEGMWSSQILTESPVIDEVTTLDNPGYFQLTDDSGAVNFSIAKREVPESEGFVVVEFLNKLWFLGGRYPNRDETSTTIWSSTDGWSWIEEYVADTLFPRTSFNAVVFKGQLWVIGGLNVNYLSARDVWKSSDGIAWDLVTEDAGFVPGKVVAFKDRLWSIGGWEKTSDTNGIITDIWSSADGINWRRELSGAEFLNRNKFEVAVYQGRIWLTGGGVSRCPSSSNYSDTWYTEDGISWHEAADIAGYPSRCGHRMLTHNGQLYIVGGASSNKYLNDVWVFDSENGWLQATGDAGYMERLGSQVLSYKGKLWTFGGKDRASIRHSDIWSSGDGIEWKSDELLRFPLRYDHQSISFKDRLWVIGGQDFTEYWHNAIVTGLYDSVKSDIWSSVEGFNWVLEMDKPVFSDRYGHQVVEFQDSLWLIGGKEGRVKVLTAGAPLNDIWRSDNGVDWALVTESADFPAVSGHQVAKFKDALWMTGGKPESSSFSGGIWNSQNGIDWNYLEANKDFSTRFNHKMVVFNNKLFLIGGYEIDPETGSSYLNDIWSSEDGINWTLEREDGGFPGTYSHEVVSFNNRLWLYGGISGSINEAIWSSDNGVDWIKERENTPFGKVFGAQITAHGDSLILTGGRGEYRENKYVWSSQDGISWKRIYSTSLPQMRPRSTVSSNVNGGGYVYPHLDQVIDYSMPTEFVINAEEGNHLVLVEGCGGTLFGDRFFIPSVIEDCVVDVLFEQIEFDVSTVVSDGGNIAPMGPVSVEFGGTATFDISPLDAFEISSVEGCGGVLVGHQYITGIVTDACQIDVDFMLREYVVDVVVGAGGAISGSHLFKIDHGDFVTFTITPDEGYTLDKVSGCNGSLVNDVYTTDVITGECSIYVDFQKIRYNVEAVSSDGGLIEPSGITQVMYGDNANFIITPERGFELTGITGCPGQIVEDTFVTSEIYSDCKVIPNFELKRYSIESIAGVGGRVLPELATSVRHGEKYSVSIKPDPGYQIDTISGCIGSIEGDTFTIPSVEADCILTASFSRLDIEIVTAVTAGGRLTPTGPFYVPYGTDFSILVVPDFGYRLDSITGCLGALNEGRFDLENVVDDCWINASFTPVEYVVSVELFKDGEKFDTLIFDGFYGVSSEIDIPDIDGYEFVSVQGCDGEVSGTSYVTAALTQNCVVRLYFARKKHLLTIEVVGSGTVSVEDVLAVSDGDSLDIALSPDSGYSIGRISGCLSSLSESILSVGPITESCLLVIEFASSERANGVAEEDSLEASEPLSSGDSNDESGRESGSGAFDHLALLLVSFILFFIRWTPYYHRNRNVLNSQRLVGVGGGCG</sequence>
<feature type="chain" id="PRO_5009943561" evidence="4">
    <location>
        <begin position="23"/>
        <end position="1387"/>
    </location>
</feature>
<dbReference type="PANTHER" id="PTHR24412">
    <property type="entry name" value="KELCH PROTEIN"/>
    <property type="match status" value="1"/>
</dbReference>
<feature type="domain" description="Bacterial repeat" evidence="5">
    <location>
        <begin position="1099"/>
        <end position="1139"/>
    </location>
</feature>
<organism evidence="6 7">
    <name type="scientific">Thalassolituus maritimus</name>
    <dbReference type="NCBI Taxonomy" id="484498"/>
    <lineage>
        <taxon>Bacteria</taxon>
        <taxon>Pseudomonadati</taxon>
        <taxon>Pseudomonadota</taxon>
        <taxon>Gammaproteobacteria</taxon>
        <taxon>Oceanospirillales</taxon>
        <taxon>Oceanospirillaceae</taxon>
        <taxon>Thalassolituus</taxon>
    </lineage>
</organism>
<evidence type="ECO:0000259" key="5">
    <source>
        <dbReference type="Pfam" id="PF18998"/>
    </source>
</evidence>
<dbReference type="RefSeq" id="WP_076515942.1">
    <property type="nucleotide sequence ID" value="NZ_FTOH01000006.1"/>
</dbReference>
<evidence type="ECO:0000256" key="2">
    <source>
        <dbReference type="ARBA" id="ARBA00022737"/>
    </source>
</evidence>
<accession>A0A1N7N0W4</accession>